<evidence type="ECO:0000313" key="5">
    <source>
        <dbReference type="EMBL" id="WXA98027.1"/>
    </source>
</evidence>
<dbReference type="NCBIfam" id="TIGR03696">
    <property type="entry name" value="Rhs_assc_core"/>
    <property type="match status" value="1"/>
</dbReference>
<feature type="domain" description="Teneurin-like YD-shell" evidence="4">
    <location>
        <begin position="140"/>
        <end position="375"/>
    </location>
</feature>
<reference evidence="5 6" key="1">
    <citation type="submission" date="2021-12" db="EMBL/GenBank/DDBJ databases">
        <title>Discovery of the Pendulisporaceae a myxobacterial family with distinct sporulation behavior and unique specialized metabolism.</title>
        <authorList>
            <person name="Garcia R."/>
            <person name="Popoff A."/>
            <person name="Bader C.D."/>
            <person name="Loehr J."/>
            <person name="Walesch S."/>
            <person name="Walt C."/>
            <person name="Boldt J."/>
            <person name="Bunk B."/>
            <person name="Haeckl F.J.F.P.J."/>
            <person name="Gunesch A.P."/>
            <person name="Birkelbach J."/>
            <person name="Nuebel U."/>
            <person name="Pietschmann T."/>
            <person name="Bach T."/>
            <person name="Mueller R."/>
        </authorList>
    </citation>
    <scope>NUCLEOTIDE SEQUENCE [LARGE SCALE GENOMIC DNA]</scope>
    <source>
        <strain evidence="5 6">MSr12523</strain>
    </source>
</reference>
<dbReference type="NCBIfam" id="TIGR01643">
    <property type="entry name" value="YD_repeat_2x"/>
    <property type="match status" value="6"/>
</dbReference>
<dbReference type="Proteomes" id="UP001379533">
    <property type="component" value="Chromosome"/>
</dbReference>
<dbReference type="InterPro" id="IPR056823">
    <property type="entry name" value="TEN-like_YD-shell"/>
</dbReference>
<keyword evidence="6" id="KW-1185">Reference proteome</keyword>
<proteinExistence type="predicted"/>
<dbReference type="RefSeq" id="WP_394848646.1">
    <property type="nucleotide sequence ID" value="NZ_CP089982.1"/>
</dbReference>
<gene>
    <name evidence="5" type="ORF">LZC95_14445</name>
</gene>
<dbReference type="InterPro" id="IPR045351">
    <property type="entry name" value="DUF6531"/>
</dbReference>
<evidence type="ECO:0000259" key="4">
    <source>
        <dbReference type="Pfam" id="PF25023"/>
    </source>
</evidence>
<dbReference type="InterPro" id="IPR006530">
    <property type="entry name" value="YD"/>
</dbReference>
<dbReference type="PANTHER" id="PTHR32305">
    <property type="match status" value="1"/>
</dbReference>
<accession>A0ABZ2KH68</accession>
<evidence type="ECO:0000256" key="2">
    <source>
        <dbReference type="SAM" id="MobiDB-lite"/>
    </source>
</evidence>
<feature type="region of interest" description="Disordered" evidence="2">
    <location>
        <begin position="1124"/>
        <end position="1159"/>
    </location>
</feature>
<dbReference type="EMBL" id="CP089982">
    <property type="protein sequence ID" value="WXA98027.1"/>
    <property type="molecule type" value="Genomic_DNA"/>
</dbReference>
<dbReference type="SUPFAM" id="SSF63829">
    <property type="entry name" value="Calcium-dependent phosphotriesterase"/>
    <property type="match status" value="1"/>
</dbReference>
<feature type="compositionally biased region" description="Polar residues" evidence="2">
    <location>
        <begin position="1134"/>
        <end position="1149"/>
    </location>
</feature>
<evidence type="ECO:0000313" key="6">
    <source>
        <dbReference type="Proteomes" id="UP001379533"/>
    </source>
</evidence>
<dbReference type="Pfam" id="PF25023">
    <property type="entry name" value="TEN_YD-shell"/>
    <property type="match status" value="2"/>
</dbReference>
<sequence>MTGIGRRHGRVAVGHPVDVASGTFFDTQIDHVSAGIVPLSLARTYSTDFIKQENFGAAAAHGPTLPFGPGWRADWQAELRKTLDGFTYTTPDGATFALVNPRAGGFNVTGRLVDPALGIELRRIDDRRVMLIGFDLTRSRLSLIFDLSSDGIQYNLVSVMATKDARLDVYRDTSGRVVTLHQTRERRQYEIAYDGDRVIGVQLRLADQSSRLAASYGYDAQGRLVEVRDERGVVRTYAYDDLHRIVHEAQRGGTTYTVRYRSDGRCIYVSGGNRYQERTLRYDVESRQTWVFDSHGQATHYQWNEHGQVMQTTSPMGVQTRAEFDDDGRIVRQTLPSGSLVEYEYDETGKRVATRFPGGRETRMYHDDQHRLVRIEESTGARLRYTYDEDNNPIAVYVNDLPPWQYQYNTFGETTEIRAPSGAAAYVTYDAYGGVSAETDYDGNTWQWGRDVLGRALWETDALGSVRRIEYLDDFGSMRLIEPDGRVLERHVSADERTVVMRLPGGATTSLQFSSCGQPIELRDAEGAITTLTWGSEPGELLTIENANRQQYTVTYDADMRMVERRTFDGRHIRTEWDRDRVAATVDTMGNRFEYEYDERGYLIRRLGPEGLTEYAYDKYGNMASIETPESRLRLEWDDQGHIIAEEQDGVRVERKLDVMGQPIAHVTPFGEISRFTWTPGGQCVDLRYRDTTIHFGWNALGQETSRSLPGAGVFEHVYDSCGRLAGQAFRREGQPDGAPSFMRQFAYDQRGYLASIEDSLRGRRRLLHDNRGDLVGVVRDQGASEFYEYDLARNRTLQANTDRGAEFARALETAGYHALLQVLGGIPAESFRSSYAPGNRLVTVEGVRKKIELTYDANGQVVSKSVIREDGKQDLWQYEWNSRGQLVGLEDPKGGRWAYRYDGCGRRISKKSPTGFVWTYVWIGDLLVHVLRDGELGETYVHEPYGTCPILRDDGAVHYILPDQAQAPSEEVDAAGTLTWAARKDTWGDDFSDCGTSGGEPFFGQWYDRESGLHYNTQRYYDPEIGRFLSPDPMDIQTGLHAYLGTWDPFTQYDRNGLVITPQSSTRYGGPYTNDQIDTSTVNRAPIGNQSRVKDTGKATINSGPDAGSEVNLQGNTLCSVSQGQGEPKFHTLNGTNNTHNKQTGQTNKDARTRPTGMDPAISPVTWNHAEMHAFNALLQGNAPGIERGGEPIRLDISRAPCTQKNGCDAYIKRLAAQVAEMYQTDVIIDWPPRTKNKPRMKVSCPAT</sequence>
<keyword evidence="1" id="KW-0677">Repeat</keyword>
<feature type="domain" description="DUF6531" evidence="3">
    <location>
        <begin position="14"/>
        <end position="95"/>
    </location>
</feature>
<evidence type="ECO:0000259" key="3">
    <source>
        <dbReference type="Pfam" id="PF20148"/>
    </source>
</evidence>
<dbReference type="InterPro" id="IPR050708">
    <property type="entry name" value="T6SS_VgrG/RHS"/>
</dbReference>
<dbReference type="Gene3D" id="2.180.10.10">
    <property type="entry name" value="RHS repeat-associated core"/>
    <property type="match status" value="2"/>
</dbReference>
<dbReference type="InterPro" id="IPR022385">
    <property type="entry name" value="Rhs_assc_core"/>
</dbReference>
<dbReference type="PANTHER" id="PTHR32305:SF15">
    <property type="entry name" value="PROTEIN RHSA-RELATED"/>
    <property type="match status" value="1"/>
</dbReference>
<protein>
    <submittedName>
        <fullName evidence="5">DUF6531 domain-containing protein</fullName>
    </submittedName>
</protein>
<evidence type="ECO:0000256" key="1">
    <source>
        <dbReference type="ARBA" id="ARBA00022737"/>
    </source>
</evidence>
<name>A0ABZ2KH68_9BACT</name>
<feature type="domain" description="Teneurin-like YD-shell" evidence="4">
    <location>
        <begin position="850"/>
        <end position="1033"/>
    </location>
</feature>
<dbReference type="Pfam" id="PF20148">
    <property type="entry name" value="DUF6531"/>
    <property type="match status" value="1"/>
</dbReference>
<organism evidence="5 6">
    <name type="scientific">Pendulispora brunnea</name>
    <dbReference type="NCBI Taxonomy" id="2905690"/>
    <lineage>
        <taxon>Bacteria</taxon>
        <taxon>Pseudomonadati</taxon>
        <taxon>Myxococcota</taxon>
        <taxon>Myxococcia</taxon>
        <taxon>Myxococcales</taxon>
        <taxon>Sorangiineae</taxon>
        <taxon>Pendulisporaceae</taxon>
        <taxon>Pendulispora</taxon>
    </lineage>
</organism>